<evidence type="ECO:0000313" key="1">
    <source>
        <dbReference type="EMBL" id="JAD53638.1"/>
    </source>
</evidence>
<accession>A0A0A9AUW9</accession>
<dbReference type="EMBL" id="GBRH01244257">
    <property type="protein sequence ID" value="JAD53638.1"/>
    <property type="molecule type" value="Transcribed_RNA"/>
</dbReference>
<name>A0A0A9AUW9_ARUDO</name>
<organism evidence="1">
    <name type="scientific">Arundo donax</name>
    <name type="common">Giant reed</name>
    <name type="synonym">Donax arundinaceus</name>
    <dbReference type="NCBI Taxonomy" id="35708"/>
    <lineage>
        <taxon>Eukaryota</taxon>
        <taxon>Viridiplantae</taxon>
        <taxon>Streptophyta</taxon>
        <taxon>Embryophyta</taxon>
        <taxon>Tracheophyta</taxon>
        <taxon>Spermatophyta</taxon>
        <taxon>Magnoliopsida</taxon>
        <taxon>Liliopsida</taxon>
        <taxon>Poales</taxon>
        <taxon>Poaceae</taxon>
        <taxon>PACMAD clade</taxon>
        <taxon>Arundinoideae</taxon>
        <taxon>Arundineae</taxon>
        <taxon>Arundo</taxon>
    </lineage>
</organism>
<sequence length="41" mass="4778">MCRNITCNLNPHHTLSIKRFKIHDLTHSNPNNARNPTAHIF</sequence>
<reference evidence="1" key="2">
    <citation type="journal article" date="2015" name="Data Brief">
        <title>Shoot transcriptome of the giant reed, Arundo donax.</title>
        <authorList>
            <person name="Barrero R.A."/>
            <person name="Guerrero F.D."/>
            <person name="Moolhuijzen P."/>
            <person name="Goolsby J.A."/>
            <person name="Tidwell J."/>
            <person name="Bellgard S.E."/>
            <person name="Bellgard M.I."/>
        </authorList>
    </citation>
    <scope>NUCLEOTIDE SEQUENCE</scope>
    <source>
        <tissue evidence="1">Shoot tissue taken approximately 20 cm above the soil surface</tissue>
    </source>
</reference>
<reference evidence="1" key="1">
    <citation type="submission" date="2014-09" db="EMBL/GenBank/DDBJ databases">
        <authorList>
            <person name="Magalhaes I.L.F."/>
            <person name="Oliveira U."/>
            <person name="Santos F.R."/>
            <person name="Vidigal T.H.D.A."/>
            <person name="Brescovit A.D."/>
            <person name="Santos A.J."/>
        </authorList>
    </citation>
    <scope>NUCLEOTIDE SEQUENCE</scope>
    <source>
        <tissue evidence="1">Shoot tissue taken approximately 20 cm above the soil surface</tissue>
    </source>
</reference>
<protein>
    <submittedName>
        <fullName evidence="1">Uncharacterized protein</fullName>
    </submittedName>
</protein>
<proteinExistence type="predicted"/>
<dbReference type="AlphaFoldDB" id="A0A0A9AUW9"/>